<gene>
    <name evidence="12" type="ORF">D3C57_103645</name>
</gene>
<dbReference type="PANTHER" id="PTHR43495:SF2">
    <property type="entry name" value="D-SERINE_D-ALANINE_GLYCINE TRANSPORTER"/>
    <property type="match status" value="1"/>
</dbReference>
<comment type="caution">
    <text evidence="12">The sequence shown here is derived from an EMBL/GenBank/DDBJ whole genome shotgun (WGS) entry which is preliminary data.</text>
</comment>
<keyword evidence="3" id="KW-0813">Transport</keyword>
<feature type="transmembrane region" description="Helical" evidence="10">
    <location>
        <begin position="310"/>
        <end position="331"/>
    </location>
</feature>
<keyword evidence="5 10" id="KW-0812">Transmembrane</keyword>
<evidence type="ECO:0000256" key="9">
    <source>
        <dbReference type="SAM" id="MobiDB-lite"/>
    </source>
</evidence>
<organism evidence="12 13">
    <name type="scientific">Streptomyces rapamycinicus (strain ATCC 29253 / DSM 41530 / NRRL 5491 / AYB-994)</name>
    <name type="common">Streptomyces hygroscopicus (strain ATCC 29253)</name>
    <dbReference type="NCBI Taxonomy" id="1343740"/>
    <lineage>
        <taxon>Bacteria</taxon>
        <taxon>Bacillati</taxon>
        <taxon>Actinomycetota</taxon>
        <taxon>Actinomycetes</taxon>
        <taxon>Kitasatosporales</taxon>
        <taxon>Streptomycetaceae</taxon>
        <taxon>Streptomyces</taxon>
        <taxon>Streptomyces violaceusniger group</taxon>
    </lineage>
</organism>
<feature type="transmembrane region" description="Helical" evidence="10">
    <location>
        <begin position="76"/>
        <end position="95"/>
    </location>
</feature>
<keyword evidence="8 10" id="KW-0472">Membrane</keyword>
<keyword evidence="6" id="KW-0029">Amino-acid transport</keyword>
<evidence type="ECO:0000256" key="10">
    <source>
        <dbReference type="SAM" id="Phobius"/>
    </source>
</evidence>
<feature type="transmembrane region" description="Helical" evidence="10">
    <location>
        <begin position="272"/>
        <end position="290"/>
    </location>
</feature>
<feature type="transmembrane region" description="Helical" evidence="10">
    <location>
        <begin position="390"/>
        <end position="410"/>
    </location>
</feature>
<keyword evidence="7 10" id="KW-1133">Transmembrane helix</keyword>
<dbReference type="AlphaFoldDB" id="A0A3L8RET2"/>
<proteinExistence type="inferred from homology"/>
<dbReference type="PIRSF" id="PIRSF006060">
    <property type="entry name" value="AA_transporter"/>
    <property type="match status" value="1"/>
</dbReference>
<name>A0A3L8RET2_STRRN</name>
<feature type="transmembrane region" description="Helical" evidence="10">
    <location>
        <begin position="157"/>
        <end position="175"/>
    </location>
</feature>
<protein>
    <submittedName>
        <fullName evidence="12">Proline-specific permease</fullName>
    </submittedName>
</protein>
<dbReference type="EMBL" id="QYCY01000001">
    <property type="protein sequence ID" value="RLV77432.1"/>
    <property type="molecule type" value="Genomic_DNA"/>
</dbReference>
<comment type="subcellular location">
    <subcellularLocation>
        <location evidence="1">Cell membrane</location>
        <topology evidence="1">Multi-pass membrane protein</topology>
    </subcellularLocation>
</comment>
<evidence type="ECO:0000256" key="2">
    <source>
        <dbReference type="ARBA" id="ARBA00008583"/>
    </source>
</evidence>
<accession>A0A3L8RET2</accession>
<evidence type="ECO:0000256" key="4">
    <source>
        <dbReference type="ARBA" id="ARBA00022475"/>
    </source>
</evidence>
<dbReference type="PANTHER" id="PTHR43495">
    <property type="entry name" value="GABA PERMEASE"/>
    <property type="match status" value="1"/>
</dbReference>
<dbReference type="FunFam" id="1.20.1740.10:FF:000001">
    <property type="entry name" value="Amino acid permease"/>
    <property type="match status" value="1"/>
</dbReference>
<dbReference type="Gene3D" id="1.20.1740.10">
    <property type="entry name" value="Amino acid/polyamine transporter I"/>
    <property type="match status" value="1"/>
</dbReference>
<evidence type="ECO:0000256" key="7">
    <source>
        <dbReference type="ARBA" id="ARBA00022989"/>
    </source>
</evidence>
<feature type="transmembrane region" description="Helical" evidence="10">
    <location>
        <begin position="187"/>
        <end position="211"/>
    </location>
</feature>
<feature type="transmembrane region" description="Helical" evidence="10">
    <location>
        <begin position="431"/>
        <end position="454"/>
    </location>
</feature>
<feature type="transmembrane region" description="Helical" evidence="10">
    <location>
        <begin position="231"/>
        <end position="251"/>
    </location>
</feature>
<evidence type="ECO:0000313" key="13">
    <source>
        <dbReference type="Proteomes" id="UP000281594"/>
    </source>
</evidence>
<evidence type="ECO:0000256" key="6">
    <source>
        <dbReference type="ARBA" id="ARBA00022970"/>
    </source>
</evidence>
<feature type="domain" description="Amino acid permease/ SLC12A" evidence="11">
    <location>
        <begin position="48"/>
        <end position="481"/>
    </location>
</feature>
<dbReference type="STRING" id="1343740.M271_39975"/>
<dbReference type="InterPro" id="IPR004840">
    <property type="entry name" value="Amino_acid_permease_CS"/>
</dbReference>
<evidence type="ECO:0000313" key="12">
    <source>
        <dbReference type="EMBL" id="RLV77432.1"/>
    </source>
</evidence>
<dbReference type="PROSITE" id="PS00218">
    <property type="entry name" value="AMINO_ACID_PERMEASE_1"/>
    <property type="match status" value="1"/>
</dbReference>
<keyword evidence="4" id="KW-1003">Cell membrane</keyword>
<dbReference type="GO" id="GO:0005886">
    <property type="term" value="C:plasma membrane"/>
    <property type="evidence" value="ECO:0007669"/>
    <property type="project" value="UniProtKB-SubCell"/>
</dbReference>
<dbReference type="InterPro" id="IPR004841">
    <property type="entry name" value="AA-permease/SLC12A_dom"/>
</dbReference>
<reference evidence="12 13" key="1">
    <citation type="journal article" date="2018" name="J. Biol. Chem.">
        <title>Discovery of the actinoplanic acid pathway in Streptomyces rapamycinicus reveals a genetically conserved synergism with rapamycin.</title>
        <authorList>
            <person name="Mrak P."/>
            <person name="Krastel P."/>
            <person name="Pivk Lukancic P."/>
            <person name="Tao J."/>
            <person name="Pistorius D."/>
            <person name="Moore C.M."/>
        </authorList>
    </citation>
    <scope>NUCLEOTIDE SEQUENCE [LARGE SCALE GENOMIC DNA]</scope>
    <source>
        <strain evidence="12 13">NRRL 5491</strain>
    </source>
</reference>
<dbReference type="Proteomes" id="UP000281594">
    <property type="component" value="Unassembled WGS sequence"/>
</dbReference>
<feature type="transmembrane region" description="Helical" evidence="10">
    <location>
        <begin position="460"/>
        <end position="478"/>
    </location>
</feature>
<feature type="transmembrane region" description="Helical" evidence="10">
    <location>
        <begin position="116"/>
        <end position="137"/>
    </location>
</feature>
<sequence length="486" mass="51906">MPSTPDNDLSRSRPAVTAAGAAAAPATRHTSTGPEDDSGLARGLSPRHMQMMSIGMAIGVGLFLGSGRGIHIAGPALLVAYALAGVVVYCLMRGLGEMAVHSPHAGSFSEYARVHVSPFAGFVTGWTYWLQCIVGPMAELTASGVYMHYWYPDLPQWVPALIGLVLLFGVHWVSVRMFGESEFWFALIKIIAIVGLILFGAVIIVTGVTALGHGASLSNLWRFGGFFPSGGHGFFLTLQIAVFAFIGVEMLGITAGEAAHPERTIPKAVGNVIWRIIVFYIGALFVLMVVQPWTRYTADVSPFVSVFSKAGLAGAAGIMNFVVLTSALSSCNANMFSASRLLYGLASAGSAPRALHHTTRRRVPGRALTVTSLAVGVGVLFNYLAPAHAFITLTSVVSASGLWTWSMIAISHMRFRRRLALEGAPLPAFRLPGAPWTNVFVVAMVVIVLVSLAFEGDTRAGLYTGAVWFALLTIVYVVRQRVARVR</sequence>
<evidence type="ECO:0000256" key="8">
    <source>
        <dbReference type="ARBA" id="ARBA00023136"/>
    </source>
</evidence>
<evidence type="ECO:0000259" key="11">
    <source>
        <dbReference type="Pfam" id="PF00324"/>
    </source>
</evidence>
<dbReference type="GO" id="GO:0055085">
    <property type="term" value="P:transmembrane transport"/>
    <property type="evidence" value="ECO:0007669"/>
    <property type="project" value="InterPro"/>
</dbReference>
<feature type="transmembrane region" description="Helical" evidence="10">
    <location>
        <begin position="363"/>
        <end position="384"/>
    </location>
</feature>
<evidence type="ECO:0000256" key="1">
    <source>
        <dbReference type="ARBA" id="ARBA00004651"/>
    </source>
</evidence>
<evidence type="ECO:0000256" key="5">
    <source>
        <dbReference type="ARBA" id="ARBA00022692"/>
    </source>
</evidence>
<dbReference type="Pfam" id="PF00324">
    <property type="entry name" value="AA_permease"/>
    <property type="match status" value="1"/>
</dbReference>
<evidence type="ECO:0000256" key="3">
    <source>
        <dbReference type="ARBA" id="ARBA00022448"/>
    </source>
</evidence>
<dbReference type="GO" id="GO:0006865">
    <property type="term" value="P:amino acid transport"/>
    <property type="evidence" value="ECO:0007669"/>
    <property type="project" value="UniProtKB-KW"/>
</dbReference>
<comment type="similarity">
    <text evidence="2">Belongs to the amino acid-polyamine-organocation (APC) superfamily. Amino acid transporter (AAT) (TC 2.A.3.1) family.</text>
</comment>
<feature type="compositionally biased region" description="Low complexity" evidence="9">
    <location>
        <begin position="14"/>
        <end position="27"/>
    </location>
</feature>
<feature type="region of interest" description="Disordered" evidence="9">
    <location>
        <begin position="1"/>
        <end position="42"/>
    </location>
</feature>